<keyword evidence="4" id="KW-1185">Reference proteome</keyword>
<dbReference type="Gene3D" id="1.10.260.40">
    <property type="entry name" value="lambda repressor-like DNA-binding domains"/>
    <property type="match status" value="1"/>
</dbReference>
<dbReference type="Pfam" id="PF01381">
    <property type="entry name" value="HTH_3"/>
    <property type="match status" value="1"/>
</dbReference>
<dbReference type="InterPro" id="IPR010982">
    <property type="entry name" value="Lambda_DNA-bd_dom_sf"/>
</dbReference>
<protein>
    <submittedName>
        <fullName evidence="3">Helix-turn-helix transcriptional regulator</fullName>
    </submittedName>
</protein>
<sequence length="118" mass="13207">MINQRLKQLRKASGISQSQMAALLHKSQNAYSLMESGKSKIDASLIPDICKAFNVTPDSLFSLEITAPSPNDETLDYIKIIKLLKDELDKKNEMLKLSLQALAEFDKVVEKIRILSVS</sequence>
<dbReference type="InterPro" id="IPR001387">
    <property type="entry name" value="Cro/C1-type_HTH"/>
</dbReference>
<evidence type="ECO:0000259" key="2">
    <source>
        <dbReference type="PROSITE" id="PS50943"/>
    </source>
</evidence>
<dbReference type="SMART" id="SM00530">
    <property type="entry name" value="HTH_XRE"/>
    <property type="match status" value="1"/>
</dbReference>
<dbReference type="PANTHER" id="PTHR46558">
    <property type="entry name" value="TRACRIPTIONAL REGULATORY PROTEIN-RELATED-RELATED"/>
    <property type="match status" value="1"/>
</dbReference>
<dbReference type="CDD" id="cd00093">
    <property type="entry name" value="HTH_XRE"/>
    <property type="match status" value="1"/>
</dbReference>
<comment type="caution">
    <text evidence="3">The sequence shown here is derived from an EMBL/GenBank/DDBJ whole genome shotgun (WGS) entry which is preliminary data.</text>
</comment>
<accession>A0ABS9SF28</accession>
<keyword evidence="1" id="KW-0238">DNA-binding</keyword>
<evidence type="ECO:0000256" key="1">
    <source>
        <dbReference type="ARBA" id="ARBA00023125"/>
    </source>
</evidence>
<dbReference type="EMBL" id="JAKWBL010000001">
    <property type="protein sequence ID" value="MCH5596967.1"/>
    <property type="molecule type" value="Genomic_DNA"/>
</dbReference>
<feature type="domain" description="HTH cro/C1-type" evidence="2">
    <location>
        <begin position="6"/>
        <end position="60"/>
    </location>
</feature>
<name>A0ABS9SF28_9BACT</name>
<dbReference type="SUPFAM" id="SSF47413">
    <property type="entry name" value="lambda repressor-like DNA-binding domains"/>
    <property type="match status" value="1"/>
</dbReference>
<dbReference type="PROSITE" id="PS50943">
    <property type="entry name" value="HTH_CROC1"/>
    <property type="match status" value="1"/>
</dbReference>
<evidence type="ECO:0000313" key="4">
    <source>
        <dbReference type="Proteomes" id="UP001202248"/>
    </source>
</evidence>
<proteinExistence type="predicted"/>
<gene>
    <name evidence="3" type="ORF">MKP09_03040</name>
</gene>
<evidence type="ECO:0000313" key="3">
    <source>
        <dbReference type="EMBL" id="MCH5596967.1"/>
    </source>
</evidence>
<organism evidence="3 4">
    <name type="scientific">Niabella ginsengisoli</name>
    <dbReference type="NCBI Taxonomy" id="522298"/>
    <lineage>
        <taxon>Bacteria</taxon>
        <taxon>Pseudomonadati</taxon>
        <taxon>Bacteroidota</taxon>
        <taxon>Chitinophagia</taxon>
        <taxon>Chitinophagales</taxon>
        <taxon>Chitinophagaceae</taxon>
        <taxon>Niabella</taxon>
    </lineage>
</organism>
<reference evidence="3 4" key="1">
    <citation type="submission" date="2022-02" db="EMBL/GenBank/DDBJ databases">
        <authorList>
            <person name="Min J."/>
        </authorList>
    </citation>
    <scope>NUCLEOTIDE SEQUENCE [LARGE SCALE GENOMIC DNA]</scope>
    <source>
        <strain evidence="3 4">GR10-1</strain>
    </source>
</reference>
<dbReference type="PANTHER" id="PTHR46558:SF4">
    <property type="entry name" value="DNA-BIDING PHAGE PROTEIN"/>
    <property type="match status" value="1"/>
</dbReference>
<dbReference type="Proteomes" id="UP001202248">
    <property type="component" value="Unassembled WGS sequence"/>
</dbReference>
<dbReference type="RefSeq" id="WP_240826380.1">
    <property type="nucleotide sequence ID" value="NZ_JAKWBL010000001.1"/>
</dbReference>